<comment type="caution">
    <text evidence="1">The sequence shown here is derived from an EMBL/GenBank/DDBJ whole genome shotgun (WGS) entry which is preliminary data.</text>
</comment>
<protein>
    <submittedName>
        <fullName evidence="1">Uncharacterized protein</fullName>
    </submittedName>
</protein>
<gene>
    <name evidence="1" type="ORF">MILVUS5_LOCUS26745</name>
</gene>
<sequence length="344" mass="39341">MTRNVSVWKWTTCHKIFVSYSSNSKSSTRSQCTYIPFPFFQRFPLLFIHSFTLCLQIKSSHFNLSVIICFKQVIMENGDHQFQESKAKYDCLLFDLDDTLYPFSSGLSGHVTKNIQEYMLEKLGIQKDKVPELCVSLYKIYGTTMAGLKAIGYDFDYDDFHGFVHGRLPYNLLKPDPVLRGILLSLPFRKIVFTNSDEAHANRVLHRLGLEDCFERIISFETLNSSKSSNINSSHNKDGSEYEQSSSGIFDFYEYICRPNADIVLPKTPVVCKPFADAFEKVFNMTDIDPQRTVGTSLRTTGVDHALESIHNMKEAFPELWEAVDKSKSVKYSRKVAIETSVIA</sequence>
<keyword evidence="2" id="KW-1185">Reference proteome</keyword>
<reference evidence="1" key="1">
    <citation type="submission" date="2023-10" db="EMBL/GenBank/DDBJ databases">
        <authorList>
            <person name="Rodriguez Cubillos JULIANA M."/>
            <person name="De Vega J."/>
        </authorList>
    </citation>
    <scope>NUCLEOTIDE SEQUENCE</scope>
</reference>
<name>A0ACB0KV13_TRIPR</name>
<organism evidence="1 2">
    <name type="scientific">Trifolium pratense</name>
    <name type="common">Red clover</name>
    <dbReference type="NCBI Taxonomy" id="57577"/>
    <lineage>
        <taxon>Eukaryota</taxon>
        <taxon>Viridiplantae</taxon>
        <taxon>Streptophyta</taxon>
        <taxon>Embryophyta</taxon>
        <taxon>Tracheophyta</taxon>
        <taxon>Spermatophyta</taxon>
        <taxon>Magnoliopsida</taxon>
        <taxon>eudicotyledons</taxon>
        <taxon>Gunneridae</taxon>
        <taxon>Pentapetalae</taxon>
        <taxon>rosids</taxon>
        <taxon>fabids</taxon>
        <taxon>Fabales</taxon>
        <taxon>Fabaceae</taxon>
        <taxon>Papilionoideae</taxon>
        <taxon>50 kb inversion clade</taxon>
        <taxon>NPAAA clade</taxon>
        <taxon>Hologalegina</taxon>
        <taxon>IRL clade</taxon>
        <taxon>Trifolieae</taxon>
        <taxon>Trifolium</taxon>
    </lineage>
</organism>
<dbReference type="EMBL" id="CASHSV030000311">
    <property type="protein sequence ID" value="CAJ2660898.1"/>
    <property type="molecule type" value="Genomic_DNA"/>
</dbReference>
<proteinExistence type="predicted"/>
<evidence type="ECO:0000313" key="2">
    <source>
        <dbReference type="Proteomes" id="UP001177021"/>
    </source>
</evidence>
<accession>A0ACB0KV13</accession>
<evidence type="ECO:0000313" key="1">
    <source>
        <dbReference type="EMBL" id="CAJ2660898.1"/>
    </source>
</evidence>
<dbReference type="Proteomes" id="UP001177021">
    <property type="component" value="Unassembled WGS sequence"/>
</dbReference>